<organism evidence="4 5">
    <name type="scientific">Neomicrococcus lactis</name>
    <dbReference type="NCBI Taxonomy" id="732241"/>
    <lineage>
        <taxon>Bacteria</taxon>
        <taxon>Bacillati</taxon>
        <taxon>Actinomycetota</taxon>
        <taxon>Actinomycetes</taxon>
        <taxon>Micrococcales</taxon>
        <taxon>Micrococcaceae</taxon>
        <taxon>Neomicrococcus</taxon>
    </lineage>
</organism>
<dbReference type="InterPro" id="IPR000362">
    <property type="entry name" value="Fumarate_lyase_fam"/>
</dbReference>
<dbReference type="Gene3D" id="1.20.200.10">
    <property type="entry name" value="Fumarase/aspartase (Central domain)"/>
    <property type="match status" value="1"/>
</dbReference>
<dbReference type="PANTHER" id="PTHR43172">
    <property type="entry name" value="ADENYLOSUCCINATE LYASE"/>
    <property type="match status" value="1"/>
</dbReference>
<keyword evidence="1" id="KW-0456">Lyase</keyword>
<dbReference type="AlphaFoldDB" id="A0A7W8YCP4"/>
<feature type="domain" description="Adenylosuccinate lyase C-terminal" evidence="3">
    <location>
        <begin position="394"/>
        <end position="470"/>
    </location>
</feature>
<dbReference type="InterPro" id="IPR020557">
    <property type="entry name" value="Fumarate_lyase_CS"/>
</dbReference>
<gene>
    <name evidence="4" type="ORF">BKA12_002225</name>
</gene>
<dbReference type="GO" id="GO:0047472">
    <property type="term" value="F:3-carboxy-cis,cis-muconate cycloisomerase activity"/>
    <property type="evidence" value="ECO:0007669"/>
    <property type="project" value="UniProtKB-EC"/>
</dbReference>
<comment type="similarity">
    <text evidence="2">Belongs to the class-II fumarase/aspartase family.</text>
</comment>
<dbReference type="InterPro" id="IPR022761">
    <property type="entry name" value="Fumarate_lyase_N"/>
</dbReference>
<dbReference type="PANTHER" id="PTHR43172:SF2">
    <property type="entry name" value="ADENYLOSUCCINATE LYASE C-TERMINAL DOMAIN-CONTAINING PROTEIN"/>
    <property type="match status" value="1"/>
</dbReference>
<dbReference type="SMART" id="SM00998">
    <property type="entry name" value="ADSL_C"/>
    <property type="match status" value="1"/>
</dbReference>
<evidence type="ECO:0000256" key="2">
    <source>
        <dbReference type="ARBA" id="ARBA00034772"/>
    </source>
</evidence>
<dbReference type="RefSeq" id="WP_183643833.1">
    <property type="nucleotide sequence ID" value="NZ_JACHBL010000001.1"/>
</dbReference>
<comment type="caution">
    <text evidence="4">The sequence shown here is derived from an EMBL/GenBank/DDBJ whole genome shotgun (WGS) entry which is preliminary data.</text>
</comment>
<dbReference type="PRINTS" id="PR00149">
    <property type="entry name" value="FUMRATELYASE"/>
</dbReference>
<proteinExistence type="inferred from homology"/>
<evidence type="ECO:0000256" key="1">
    <source>
        <dbReference type="ARBA" id="ARBA00023239"/>
    </source>
</evidence>
<name>A0A7W8YCP4_9MICC</name>
<sequence length="479" mass="50600">MTFSADYGLLSPSWAGTAVAHATSDGAFTQAMLDVEAAWVSVLAGAGITSTEDEEAVLTAANVELYDLEDLARRGQDGANALIPLLGDLRGEIAKNFDGTSVVHKGATSQDIIDTALMLLAARSGAIILADLMRAADGLNALATAHRRQLCVARSLTQHALPTTFGLRAANWLSGLIEAGQRLQAALESLPLQWGGAVGTLASLTDSFLRHDDDAALPGAEAAAHYGADAAEVAATVRGLVAELATSLGLRTAIPWHTNRLPITQLAAALGDVIAACGHVANDVLMLSRPEIGEVSEPHAAGKGGSSAMPQKQNPVLSVLIRSAALAAPQHVGQLYLSAGTADDERPDGSWHAEWSSLRELIRLAGGSVDKLAQLSNGLEVHPRAMYRNAALSGDLLVSERVMSRLSSIIEGGKKRIQELVRQSITEHRPLSELLREAIPAERFSTEELHRIFDPANYLGQADSLIDSVSDRLAEWKES</sequence>
<dbReference type="SUPFAM" id="SSF48557">
    <property type="entry name" value="L-aspartase-like"/>
    <property type="match status" value="1"/>
</dbReference>
<reference evidence="4 5" key="1">
    <citation type="submission" date="2020-08" db="EMBL/GenBank/DDBJ databases">
        <title>Sequencing the genomes of 1000 actinobacteria strains.</title>
        <authorList>
            <person name="Klenk H.-P."/>
        </authorList>
    </citation>
    <scope>NUCLEOTIDE SEQUENCE [LARGE SCALE GENOMIC DNA]</scope>
    <source>
        <strain evidence="4 5">DSM 23694</strain>
    </source>
</reference>
<dbReference type="GO" id="GO:0016829">
    <property type="term" value="F:lyase activity"/>
    <property type="evidence" value="ECO:0007669"/>
    <property type="project" value="UniProtKB-KW"/>
</dbReference>
<dbReference type="Proteomes" id="UP000523863">
    <property type="component" value="Unassembled WGS sequence"/>
</dbReference>
<dbReference type="PROSITE" id="PS00163">
    <property type="entry name" value="FUMARATE_LYASES"/>
    <property type="match status" value="1"/>
</dbReference>
<evidence type="ECO:0000259" key="3">
    <source>
        <dbReference type="SMART" id="SM00998"/>
    </source>
</evidence>
<dbReference type="Gene3D" id="1.10.40.30">
    <property type="entry name" value="Fumarase/aspartase (C-terminal domain)"/>
    <property type="match status" value="1"/>
</dbReference>
<keyword evidence="5" id="KW-1185">Reference proteome</keyword>
<evidence type="ECO:0000313" key="5">
    <source>
        <dbReference type="Proteomes" id="UP000523863"/>
    </source>
</evidence>
<dbReference type="InterPro" id="IPR019468">
    <property type="entry name" value="AdenyloSucc_lyase_C"/>
</dbReference>
<protein>
    <submittedName>
        <fullName evidence="4">3-carboxy-cis,cis-muconate cycloisomerase</fullName>
        <ecNumber evidence="4">5.5.1.2</ecNumber>
    </submittedName>
</protein>
<dbReference type="InterPro" id="IPR008948">
    <property type="entry name" value="L-Aspartase-like"/>
</dbReference>
<accession>A0A7W8YCP4</accession>
<dbReference type="Pfam" id="PF00206">
    <property type="entry name" value="Lyase_1"/>
    <property type="match status" value="2"/>
</dbReference>
<evidence type="ECO:0000313" key="4">
    <source>
        <dbReference type="EMBL" id="MBB5599145.1"/>
    </source>
</evidence>
<dbReference type="EMBL" id="JACHBL010000001">
    <property type="protein sequence ID" value="MBB5599145.1"/>
    <property type="molecule type" value="Genomic_DNA"/>
</dbReference>
<dbReference type="EC" id="5.5.1.2" evidence="4"/>
<keyword evidence="4" id="KW-0413">Isomerase</keyword>